<reference evidence="3 4" key="1">
    <citation type="submission" date="2020-04" db="EMBL/GenBank/DDBJ databases">
        <authorList>
            <person name="De Canck E."/>
        </authorList>
    </citation>
    <scope>NUCLEOTIDE SEQUENCE [LARGE SCALE GENOMIC DNA]</scope>
    <source>
        <strain evidence="3 4">LMG 3458</strain>
    </source>
</reference>
<name>A0A6S7A817_9BURK</name>
<evidence type="ECO:0000313" key="4">
    <source>
        <dbReference type="Proteomes" id="UP000494111"/>
    </source>
</evidence>
<dbReference type="Proteomes" id="UP000494111">
    <property type="component" value="Unassembled WGS sequence"/>
</dbReference>
<feature type="chain" id="PRO_5028830904" description="ABC transporter substrate-binding protein" evidence="2">
    <location>
        <begin position="23"/>
        <end position="323"/>
    </location>
</feature>
<dbReference type="PIRSF" id="PIRSF017082">
    <property type="entry name" value="YflP"/>
    <property type="match status" value="1"/>
</dbReference>
<dbReference type="EMBL" id="CADIJO010000013">
    <property type="protein sequence ID" value="CAB3718646.1"/>
    <property type="molecule type" value="Genomic_DNA"/>
</dbReference>
<dbReference type="CDD" id="cd07012">
    <property type="entry name" value="PBP2_Bug_TTT"/>
    <property type="match status" value="1"/>
</dbReference>
<dbReference type="Pfam" id="PF03401">
    <property type="entry name" value="TctC"/>
    <property type="match status" value="1"/>
</dbReference>
<gene>
    <name evidence="3" type="ORF">LMG3458_03757</name>
</gene>
<organism evidence="3 4">
    <name type="scientific">Achromobacter deleyi</name>
    <dbReference type="NCBI Taxonomy" id="1353891"/>
    <lineage>
        <taxon>Bacteria</taxon>
        <taxon>Pseudomonadati</taxon>
        <taxon>Pseudomonadota</taxon>
        <taxon>Betaproteobacteria</taxon>
        <taxon>Burkholderiales</taxon>
        <taxon>Alcaligenaceae</taxon>
        <taxon>Achromobacter</taxon>
    </lineage>
</organism>
<dbReference type="Gene3D" id="3.40.190.150">
    <property type="entry name" value="Bordetella uptake gene, domain 1"/>
    <property type="match status" value="1"/>
</dbReference>
<evidence type="ECO:0000256" key="2">
    <source>
        <dbReference type="SAM" id="SignalP"/>
    </source>
</evidence>
<proteinExistence type="inferred from homology"/>
<accession>A0A6S7A817</accession>
<dbReference type="Gene3D" id="3.40.190.10">
    <property type="entry name" value="Periplasmic binding protein-like II"/>
    <property type="match status" value="1"/>
</dbReference>
<comment type="similarity">
    <text evidence="1">Belongs to the UPF0065 (bug) family.</text>
</comment>
<feature type="signal peptide" evidence="2">
    <location>
        <begin position="1"/>
        <end position="22"/>
    </location>
</feature>
<dbReference type="InterPro" id="IPR005064">
    <property type="entry name" value="BUG"/>
</dbReference>
<sequence length="323" mass="34246">MKISALRVAATLALTLTQPAVAADNDYPRRPVTIVVPSSPAGSTDIVARLLGEQLTKGLGQPVIVENRPGASGNIGTEYVARAPADGYTLLLQYSGYHVGNPALFKDIRWKPADFAPVALVMRAPHVIAVSGKLPVNSLAELIAYAKKDNRGLFYASSGNGSIQHIAGEMFGSAAGVPMTHVPYKGAGPVVADLISGQVDMFITTPPSVISQVRAGKLKALAYAGSMRNPSMPEVPTTAQAGLAGYEVESWFAVFAPAKTPRPVIDKLADQLRKIVASDGYRKQMDEQGAFAAFMGPDELGQFVDQELATWARVIRDSNVTTQ</sequence>
<dbReference type="InterPro" id="IPR042100">
    <property type="entry name" value="Bug_dom1"/>
</dbReference>
<dbReference type="PANTHER" id="PTHR42928">
    <property type="entry name" value="TRICARBOXYLATE-BINDING PROTEIN"/>
    <property type="match status" value="1"/>
</dbReference>
<evidence type="ECO:0008006" key="5">
    <source>
        <dbReference type="Google" id="ProtNLM"/>
    </source>
</evidence>
<dbReference type="RefSeq" id="WP_175193184.1">
    <property type="nucleotide sequence ID" value="NZ_CADIJO010000013.1"/>
</dbReference>
<evidence type="ECO:0000313" key="3">
    <source>
        <dbReference type="EMBL" id="CAB3718646.1"/>
    </source>
</evidence>
<dbReference type="PANTHER" id="PTHR42928:SF5">
    <property type="entry name" value="BLR1237 PROTEIN"/>
    <property type="match status" value="1"/>
</dbReference>
<evidence type="ECO:0000256" key="1">
    <source>
        <dbReference type="ARBA" id="ARBA00006987"/>
    </source>
</evidence>
<protein>
    <recommendedName>
        <fullName evidence="5">ABC transporter substrate-binding protein</fullName>
    </recommendedName>
</protein>
<dbReference type="AlphaFoldDB" id="A0A6S7A817"/>
<keyword evidence="2" id="KW-0732">Signal</keyword>
<dbReference type="SUPFAM" id="SSF53850">
    <property type="entry name" value="Periplasmic binding protein-like II"/>
    <property type="match status" value="1"/>
</dbReference>